<feature type="compositionally biased region" description="Low complexity" evidence="1">
    <location>
        <begin position="104"/>
        <end position="113"/>
    </location>
</feature>
<keyword evidence="3" id="KW-1185">Reference proteome</keyword>
<feature type="region of interest" description="Disordered" evidence="1">
    <location>
        <begin position="68"/>
        <end position="148"/>
    </location>
</feature>
<organism evidence="2 3">
    <name type="scientific">Rhizobium mesosinicum</name>
    <dbReference type="NCBI Taxonomy" id="335017"/>
    <lineage>
        <taxon>Bacteria</taxon>
        <taxon>Pseudomonadati</taxon>
        <taxon>Pseudomonadota</taxon>
        <taxon>Alphaproteobacteria</taxon>
        <taxon>Hyphomicrobiales</taxon>
        <taxon>Rhizobiaceae</taxon>
        <taxon>Rhizobium/Agrobacterium group</taxon>
        <taxon>Rhizobium</taxon>
    </lineage>
</organism>
<comment type="caution">
    <text evidence="2">The sequence shown here is derived from an EMBL/GenBank/DDBJ whole genome shotgun (WGS) entry which is preliminary data.</text>
</comment>
<evidence type="ECO:0000256" key="1">
    <source>
        <dbReference type="SAM" id="MobiDB-lite"/>
    </source>
</evidence>
<name>A0ABS7GTL4_9HYPH</name>
<dbReference type="EMBL" id="JAEUAK010000004">
    <property type="protein sequence ID" value="MBW9053147.1"/>
    <property type="molecule type" value="Genomic_DNA"/>
</dbReference>
<dbReference type="Gene3D" id="1.25.40.10">
    <property type="entry name" value="Tetratricopeptide repeat domain"/>
    <property type="match status" value="1"/>
</dbReference>
<dbReference type="RefSeq" id="WP_220334582.1">
    <property type="nucleotide sequence ID" value="NZ_JAEUAK010000004.1"/>
</dbReference>
<feature type="region of interest" description="Disordered" evidence="1">
    <location>
        <begin position="561"/>
        <end position="631"/>
    </location>
</feature>
<protein>
    <submittedName>
        <fullName evidence="2">Cellulose synthase</fullName>
    </submittedName>
</protein>
<feature type="compositionally biased region" description="Polar residues" evidence="1">
    <location>
        <begin position="561"/>
        <end position="571"/>
    </location>
</feature>
<proteinExistence type="predicted"/>
<evidence type="ECO:0000313" key="3">
    <source>
        <dbReference type="Proteomes" id="UP000717752"/>
    </source>
</evidence>
<feature type="compositionally biased region" description="Low complexity" evidence="1">
    <location>
        <begin position="611"/>
        <end position="630"/>
    </location>
</feature>
<reference evidence="2 3" key="1">
    <citation type="journal article" date="2021" name="MBio">
        <title>Poor Competitiveness of Bradyrhizobium in Pigeon Pea Root Colonization in Indian Soils.</title>
        <authorList>
            <person name="Chalasani D."/>
            <person name="Basu A."/>
            <person name="Pullabhotla S.V.S.R.N."/>
            <person name="Jorrin B."/>
            <person name="Neal A.L."/>
            <person name="Poole P.S."/>
            <person name="Podile A.R."/>
            <person name="Tkacz A."/>
        </authorList>
    </citation>
    <scope>NUCLEOTIDE SEQUENCE [LARGE SCALE GENOMIC DNA]</scope>
    <source>
        <strain evidence="2 3">HU56</strain>
    </source>
</reference>
<sequence>MKSSFVAIIAAVLVATLIAGLKDREALQQRFGFGGRTPELMMMGRIKGPDSTSSQPIDVQTVAERIQAATQDDSADQTRNPARTDMAQTSPAPTSQAKRGQAEPNQAQTTPSQQPAPVPVVPQTVAPAAPADAATAPSNPAPTGTAAGQQPVVDVSALRYFASRGDKVRLQAEISRLQALYPNWVPPADPLAIPQNGDRQLENMWQLYSEGRYAELRKAIADRQAAENWRPPADLLDRLDVAESRTRLVNASDLKQYATVIDIAAETPSLLTCAEIDVLWRVAEAFVETNRQKRGQDAYTYILKNCTEPAERVATIQKAAALLPYGPMQALLSLEKPADANGVREFDSLRDDLARRFVADGNDDAKLDVAPEYISRVERLAEEQGLPSDALLLGWYQLRRNNEADAEKWFRIAHAKQDSAVASQGLALALIARKSPQEAEDVMYKWRHDSKDATATYLAATANLMALQPPADLTEDVLDRIAATIIQQKYVPTAQQFGWYARSLNQFQTAARWFETGLRWKPDDEPSAYGLAVTRQQLNDRAGVAEIQRLWAGRSARIATLNDTPAGSRTNAPLPAPGSAPEAQPVVQPAAPKVQSAPTERSAAFQPEPRSPAQFQSQQSQVQLQPVAPARSVVPGRPARVMQTVAVERGPRQIRGCSTTTDTTRLNPGDALTRGWCLMDINRPMEAVKAFEAALASPVRKEREDAAYGQSLAYLRAGLSNSAAVAATKAPQNRDRASELQVAILADRALAAFEGGRYREALIYLDQRAQLQQERVDLMVLRGYSYMNLKMYGDATRVFEAAAATGNRDATRGLADVKNITHPEVND</sequence>
<dbReference type="Proteomes" id="UP000717752">
    <property type="component" value="Unassembled WGS sequence"/>
</dbReference>
<feature type="compositionally biased region" description="Low complexity" evidence="1">
    <location>
        <begin position="580"/>
        <end position="598"/>
    </location>
</feature>
<accession>A0ABS7GTL4</accession>
<evidence type="ECO:0000313" key="2">
    <source>
        <dbReference type="EMBL" id="MBW9053147.1"/>
    </source>
</evidence>
<feature type="compositionally biased region" description="Polar residues" evidence="1">
    <location>
        <begin position="68"/>
        <end position="98"/>
    </location>
</feature>
<dbReference type="PANTHER" id="PTHR12460:SF0">
    <property type="entry name" value="CID DOMAIN-CONTAINING PROTEIN-RELATED"/>
    <property type="match status" value="1"/>
</dbReference>
<gene>
    <name evidence="2" type="ORF">JNB85_12025</name>
</gene>
<feature type="compositionally biased region" description="Low complexity" evidence="1">
    <location>
        <begin position="121"/>
        <end position="148"/>
    </location>
</feature>
<dbReference type="PANTHER" id="PTHR12460">
    <property type="entry name" value="CYCLIN-DEPENDENT KINASE INHIBITOR-RELATED PROTEIN"/>
    <property type="match status" value="1"/>
</dbReference>
<dbReference type="SUPFAM" id="SSF48452">
    <property type="entry name" value="TPR-like"/>
    <property type="match status" value="1"/>
</dbReference>
<dbReference type="InterPro" id="IPR011990">
    <property type="entry name" value="TPR-like_helical_dom_sf"/>
</dbReference>